<sequence length="72" mass="8639">MKTFFLFLLFFSIIQLQFQLTNGMISRRKGVLEILKKVQVQKEFKKERLKLINILQKILQNPSFLLIPIIFL</sequence>
<feature type="chain" id="PRO_5028308532" evidence="1">
    <location>
        <begin position="24"/>
        <end position="72"/>
    </location>
</feature>
<evidence type="ECO:0000313" key="3">
    <source>
        <dbReference type="Proteomes" id="UP000580250"/>
    </source>
</evidence>
<name>A0A6V7W8M9_MELEN</name>
<dbReference type="Proteomes" id="UP000580250">
    <property type="component" value="Unassembled WGS sequence"/>
</dbReference>
<proteinExistence type="predicted"/>
<protein>
    <submittedName>
        <fullName evidence="2">Uncharacterized protein</fullName>
    </submittedName>
</protein>
<gene>
    <name evidence="2" type="ORF">MENT_LOCUS35723</name>
</gene>
<evidence type="ECO:0000256" key="1">
    <source>
        <dbReference type="SAM" id="SignalP"/>
    </source>
</evidence>
<comment type="caution">
    <text evidence="2">The sequence shown here is derived from an EMBL/GenBank/DDBJ whole genome shotgun (WGS) entry which is preliminary data.</text>
</comment>
<keyword evidence="1" id="KW-0732">Signal</keyword>
<accession>A0A6V7W8M9</accession>
<feature type="signal peptide" evidence="1">
    <location>
        <begin position="1"/>
        <end position="23"/>
    </location>
</feature>
<evidence type="ECO:0000313" key="2">
    <source>
        <dbReference type="EMBL" id="CAD2183429.1"/>
    </source>
</evidence>
<dbReference type="EMBL" id="CAJEWN010000468">
    <property type="protein sequence ID" value="CAD2183429.1"/>
    <property type="molecule type" value="Genomic_DNA"/>
</dbReference>
<organism evidence="2 3">
    <name type="scientific">Meloidogyne enterolobii</name>
    <name type="common">Root-knot nematode worm</name>
    <name type="synonym">Meloidogyne mayaguensis</name>
    <dbReference type="NCBI Taxonomy" id="390850"/>
    <lineage>
        <taxon>Eukaryota</taxon>
        <taxon>Metazoa</taxon>
        <taxon>Ecdysozoa</taxon>
        <taxon>Nematoda</taxon>
        <taxon>Chromadorea</taxon>
        <taxon>Rhabditida</taxon>
        <taxon>Tylenchina</taxon>
        <taxon>Tylenchomorpha</taxon>
        <taxon>Tylenchoidea</taxon>
        <taxon>Meloidogynidae</taxon>
        <taxon>Meloidogyninae</taxon>
        <taxon>Meloidogyne</taxon>
    </lineage>
</organism>
<reference evidence="2 3" key="1">
    <citation type="submission" date="2020-08" db="EMBL/GenBank/DDBJ databases">
        <authorList>
            <person name="Koutsovoulos G."/>
            <person name="Danchin GJ E."/>
        </authorList>
    </citation>
    <scope>NUCLEOTIDE SEQUENCE [LARGE SCALE GENOMIC DNA]</scope>
</reference>
<dbReference type="AlphaFoldDB" id="A0A6V7W8M9"/>